<dbReference type="PANTHER" id="PTHR37481">
    <property type="entry name" value="LIPOPOLYSACCHARIDE EXPORT SYSTEM PROTEIN LPTC"/>
    <property type="match status" value="1"/>
</dbReference>
<organism evidence="7 8">
    <name type="scientific">Oceanisphaera pacifica</name>
    <dbReference type="NCBI Taxonomy" id="2818389"/>
    <lineage>
        <taxon>Bacteria</taxon>
        <taxon>Pseudomonadati</taxon>
        <taxon>Pseudomonadota</taxon>
        <taxon>Gammaproteobacteria</taxon>
        <taxon>Aeromonadales</taxon>
        <taxon>Aeromonadaceae</taxon>
        <taxon>Oceanisphaera</taxon>
    </lineage>
</organism>
<accession>A0ABS3NFB6</accession>
<dbReference type="InterPro" id="IPR026265">
    <property type="entry name" value="LptC"/>
</dbReference>
<dbReference type="Gene3D" id="2.60.450.10">
    <property type="entry name" value="Lipopolysaccharide (LPS) transport protein A like domain"/>
    <property type="match status" value="1"/>
</dbReference>
<sequence length="182" mass="20616">MNRQTGWFGGLFILAVICWQWFKPSDDLQDTQQHYQPDFIAKNLVSVQYNKLGLPYRGLEAEYAEHYQPLAMTLMEKPVILLYSPSGQPQWRLSGDEGMLNIGDNLVLNGTVVGKGLQANSLVKTLTTEYLELDFINNQLRSNRAVQLTSPNYQAQGRGLLGKIDQQTVELLHDTQAKYITP</sequence>
<dbReference type="InterPro" id="IPR010664">
    <property type="entry name" value="LipoPS_assembly_LptC-rel"/>
</dbReference>
<protein>
    <submittedName>
        <fullName evidence="7">LPS export ABC transporter periplasmic protein LptC</fullName>
    </submittedName>
</protein>
<name>A0ABS3NFB6_9GAMM</name>
<evidence type="ECO:0000256" key="5">
    <source>
        <dbReference type="ARBA" id="ARBA00023136"/>
    </source>
</evidence>
<keyword evidence="5 6" id="KW-0472">Membrane</keyword>
<proteinExistence type="predicted"/>
<evidence type="ECO:0000256" key="3">
    <source>
        <dbReference type="ARBA" id="ARBA00022692"/>
    </source>
</evidence>
<evidence type="ECO:0000256" key="1">
    <source>
        <dbReference type="ARBA" id="ARBA00022475"/>
    </source>
</evidence>
<keyword evidence="8" id="KW-1185">Reference proteome</keyword>
<evidence type="ECO:0000313" key="8">
    <source>
        <dbReference type="Proteomes" id="UP000664882"/>
    </source>
</evidence>
<dbReference type="RefSeq" id="WP_208005098.1">
    <property type="nucleotide sequence ID" value="NZ_JAGDFX010000006.1"/>
</dbReference>
<evidence type="ECO:0000256" key="6">
    <source>
        <dbReference type="SAM" id="Phobius"/>
    </source>
</evidence>
<evidence type="ECO:0000313" key="7">
    <source>
        <dbReference type="EMBL" id="MBO1519261.1"/>
    </source>
</evidence>
<keyword evidence="4 6" id="KW-1133">Transmembrane helix</keyword>
<reference evidence="7 8" key="1">
    <citation type="submission" date="2021-03" db="EMBL/GenBank/DDBJ databases">
        <title>Oceanisphaera sp. nov., isolated from the intestine.</title>
        <authorList>
            <person name="Zhao L.-H."/>
            <person name="Shi L.-F."/>
        </authorList>
    </citation>
    <scope>NUCLEOTIDE SEQUENCE [LARGE SCALE GENOMIC DNA]</scope>
    <source>
        <strain evidence="7 8">DM8</strain>
    </source>
</reference>
<dbReference type="NCBIfam" id="TIGR04409">
    <property type="entry name" value="LptC_YrbK"/>
    <property type="match status" value="1"/>
</dbReference>
<dbReference type="InterPro" id="IPR052363">
    <property type="entry name" value="LPS_export_LptC"/>
</dbReference>
<dbReference type="PIRSF" id="PIRSF028513">
    <property type="entry name" value="LptC"/>
    <property type="match status" value="1"/>
</dbReference>
<evidence type="ECO:0000256" key="4">
    <source>
        <dbReference type="ARBA" id="ARBA00022989"/>
    </source>
</evidence>
<keyword evidence="1" id="KW-1003">Cell membrane</keyword>
<dbReference type="Proteomes" id="UP000664882">
    <property type="component" value="Unassembled WGS sequence"/>
</dbReference>
<feature type="transmembrane region" description="Helical" evidence="6">
    <location>
        <begin position="6"/>
        <end position="22"/>
    </location>
</feature>
<comment type="caution">
    <text evidence="7">The sequence shown here is derived from an EMBL/GenBank/DDBJ whole genome shotgun (WGS) entry which is preliminary data.</text>
</comment>
<dbReference type="Pfam" id="PF06835">
    <property type="entry name" value="LptC"/>
    <property type="match status" value="1"/>
</dbReference>
<dbReference type="EMBL" id="JAGDFX010000006">
    <property type="protein sequence ID" value="MBO1519261.1"/>
    <property type="molecule type" value="Genomic_DNA"/>
</dbReference>
<gene>
    <name evidence="7" type="primary">lptC</name>
    <name evidence="7" type="ORF">J3U76_06405</name>
</gene>
<dbReference type="PANTHER" id="PTHR37481:SF1">
    <property type="entry name" value="LIPOPOLYSACCHARIDE EXPORT SYSTEM PROTEIN LPTC"/>
    <property type="match status" value="1"/>
</dbReference>
<keyword evidence="2" id="KW-0997">Cell inner membrane</keyword>
<evidence type="ECO:0000256" key="2">
    <source>
        <dbReference type="ARBA" id="ARBA00022519"/>
    </source>
</evidence>
<keyword evidence="3 6" id="KW-0812">Transmembrane</keyword>